<organism evidence="14">
    <name type="scientific">Aphanomyces astaci</name>
    <name type="common">Crayfish plague agent</name>
    <dbReference type="NCBI Taxonomy" id="112090"/>
    <lineage>
        <taxon>Eukaryota</taxon>
        <taxon>Sar</taxon>
        <taxon>Stramenopiles</taxon>
        <taxon>Oomycota</taxon>
        <taxon>Saprolegniomycetes</taxon>
        <taxon>Saprolegniales</taxon>
        <taxon>Verrucalvaceae</taxon>
        <taxon>Aphanomyces</taxon>
    </lineage>
</organism>
<dbReference type="VEuPathDB" id="FungiDB:H257_05322"/>
<dbReference type="EMBL" id="KI913123">
    <property type="protein sequence ID" value="ETV81728.1"/>
    <property type="molecule type" value="Genomic_DNA"/>
</dbReference>
<dbReference type="InterPro" id="IPR052219">
    <property type="entry name" value="Photolyase_Class-2"/>
</dbReference>
<dbReference type="PROSITE" id="PS01083">
    <property type="entry name" value="DNA_PHOTOLYASES_2_1"/>
    <property type="match status" value="1"/>
</dbReference>
<accession>W4GS60</accession>
<dbReference type="Gene3D" id="3.40.50.620">
    <property type="entry name" value="HUPs"/>
    <property type="match status" value="1"/>
</dbReference>
<feature type="domain" description="Photolyase/cryptochrome alpha/beta" evidence="13">
    <location>
        <begin position="30"/>
        <end position="159"/>
    </location>
</feature>
<dbReference type="SUPFAM" id="SSF52425">
    <property type="entry name" value="Cryptochrome/photolyase, N-terminal domain"/>
    <property type="match status" value="1"/>
</dbReference>
<keyword evidence="8" id="KW-0238">DNA-binding</keyword>
<dbReference type="AlphaFoldDB" id="W4GS60"/>
<dbReference type="GO" id="GO:0000719">
    <property type="term" value="P:photoreactive repair"/>
    <property type="evidence" value="ECO:0007669"/>
    <property type="project" value="TreeGrafter"/>
</dbReference>
<dbReference type="InterPro" id="IPR032673">
    <property type="entry name" value="DNA_photolyase_2_CS"/>
</dbReference>
<dbReference type="EC" id="4.1.99.3" evidence="3"/>
<keyword evidence="7" id="KW-0274">FAD</keyword>
<dbReference type="Gene3D" id="1.25.40.80">
    <property type="match status" value="1"/>
</dbReference>
<comment type="cofactor">
    <cofactor evidence="1">
        <name>FAD</name>
        <dbReference type="ChEBI" id="CHEBI:57692"/>
    </cofactor>
</comment>
<dbReference type="PROSITE" id="PS51645">
    <property type="entry name" value="PHR_CRY_ALPHA_BETA"/>
    <property type="match status" value="1"/>
</dbReference>
<dbReference type="InterPro" id="IPR036155">
    <property type="entry name" value="Crypto/Photolyase_N_sf"/>
</dbReference>
<evidence type="ECO:0000256" key="3">
    <source>
        <dbReference type="ARBA" id="ARBA00013149"/>
    </source>
</evidence>
<proteinExistence type="inferred from homology"/>
<dbReference type="PANTHER" id="PTHR10211">
    <property type="entry name" value="DEOXYRIBODIPYRIMIDINE PHOTOLYASE"/>
    <property type="match status" value="1"/>
</dbReference>
<dbReference type="Pfam" id="PF00875">
    <property type="entry name" value="DNA_photolyase"/>
    <property type="match status" value="1"/>
</dbReference>
<protein>
    <recommendedName>
        <fullName evidence="4">Deoxyribodipyrimidine photo-lyase</fullName>
        <ecNumber evidence="3">4.1.99.3</ecNumber>
    </recommendedName>
    <alternativeName>
        <fullName evidence="11">DNA photolyase</fullName>
    </alternativeName>
</protein>
<dbReference type="PROSITE" id="PS01084">
    <property type="entry name" value="DNA_PHOTOLYASES_2_2"/>
    <property type="match status" value="1"/>
</dbReference>
<dbReference type="STRING" id="112090.W4GS60"/>
<sequence>MRLRTADLALPGIHKDRLRWLRGVESVEGAHVLYWMQSSLRTKFNYALEVAVEAATRLKQPLHVLHTIDATSTMSERHMAFLLESLVDVHTSLQARHVRLDVAHSPSPVDIAVAASRGASLVVVDHPYLRNPTKLYQSFAAKATTTAVLQVEGDVVVPVELVSDKQEHAARTIRPKITKLLDRFLVPLPRADSVLVPSSSLADHVTTTPSACTWLDMSSLTVDDLLAATSANASVPRVRTFLGGETHAQATLRSFLKSKLAKYGTARNEPSGDGSSNLSPYLHYGNISPVDIALQTKAVAGTGPALAASKASFLEELIVRRELSMNFVWFNANYDLFEAALPNYAVQTLTQHAADKRPYTYTKDQLDQAQTHDPYWNAAQLDMMVTGKMQNYMRMYWGKKIIEWTATPQDAFSIAIALNDKYNLDGDDPNSITGVAWVFGKHDQGWKERPVFGKVRYMNSDGLDRKFDMAAYVGNVRKLCAAAGRSAALPYLEMASTKKTKSPAFSKRKRV</sequence>
<evidence type="ECO:0000256" key="5">
    <source>
        <dbReference type="ARBA" id="ARBA00022630"/>
    </source>
</evidence>
<evidence type="ECO:0000256" key="10">
    <source>
        <dbReference type="ARBA" id="ARBA00023239"/>
    </source>
</evidence>
<dbReference type="FunFam" id="1.10.579.10:FF:000002">
    <property type="entry name" value="Deoxyribodipyrimidine photolyase"/>
    <property type="match status" value="1"/>
</dbReference>
<evidence type="ECO:0000256" key="9">
    <source>
        <dbReference type="ARBA" id="ARBA00023204"/>
    </source>
</evidence>
<dbReference type="RefSeq" id="XP_009828465.1">
    <property type="nucleotide sequence ID" value="XM_009830163.1"/>
</dbReference>
<keyword evidence="5" id="KW-0285">Flavoprotein</keyword>
<evidence type="ECO:0000256" key="1">
    <source>
        <dbReference type="ARBA" id="ARBA00001974"/>
    </source>
</evidence>
<evidence type="ECO:0000256" key="7">
    <source>
        <dbReference type="ARBA" id="ARBA00022827"/>
    </source>
</evidence>
<dbReference type="InterPro" id="IPR036134">
    <property type="entry name" value="Crypto/Photolyase_FAD-like_sf"/>
</dbReference>
<evidence type="ECO:0000256" key="8">
    <source>
        <dbReference type="ARBA" id="ARBA00023125"/>
    </source>
</evidence>
<evidence type="ECO:0000259" key="13">
    <source>
        <dbReference type="PROSITE" id="PS51645"/>
    </source>
</evidence>
<dbReference type="Gene3D" id="1.10.579.10">
    <property type="entry name" value="DNA Cyclobutane Dipyrimidine Photolyase, subunit A, domain 3"/>
    <property type="match status" value="1"/>
</dbReference>
<evidence type="ECO:0000313" key="14">
    <source>
        <dbReference type="EMBL" id="ETV81728.1"/>
    </source>
</evidence>
<dbReference type="GeneID" id="20807318"/>
<dbReference type="PANTHER" id="PTHR10211:SF0">
    <property type="entry name" value="DEOXYRIBODIPYRIMIDINE PHOTO-LYASE"/>
    <property type="match status" value="1"/>
</dbReference>
<dbReference type="SUPFAM" id="SSF48173">
    <property type="entry name" value="Cryptochrome/photolyase FAD-binding domain"/>
    <property type="match status" value="1"/>
</dbReference>
<evidence type="ECO:0000256" key="11">
    <source>
        <dbReference type="ARBA" id="ARBA00031671"/>
    </source>
</evidence>
<evidence type="ECO:0000256" key="2">
    <source>
        <dbReference type="ARBA" id="ARBA00006409"/>
    </source>
</evidence>
<evidence type="ECO:0000256" key="12">
    <source>
        <dbReference type="ARBA" id="ARBA00033999"/>
    </source>
</evidence>
<dbReference type="InterPro" id="IPR014729">
    <property type="entry name" value="Rossmann-like_a/b/a_fold"/>
</dbReference>
<gene>
    <name evidence="14" type="ORF">H257_05322</name>
</gene>
<dbReference type="OrthoDB" id="496749at2759"/>
<comment type="catalytic activity">
    <reaction evidence="12">
        <text>cyclobutadipyrimidine (in DNA) = 2 pyrimidine residues (in DNA).</text>
        <dbReference type="EC" id="4.1.99.3"/>
    </reaction>
</comment>
<comment type="similarity">
    <text evidence="2">Belongs to the DNA photolyase class-2 family.</text>
</comment>
<evidence type="ECO:0000256" key="4">
    <source>
        <dbReference type="ARBA" id="ARBA00014046"/>
    </source>
</evidence>
<dbReference type="GO" id="GO:0003677">
    <property type="term" value="F:DNA binding"/>
    <property type="evidence" value="ECO:0007669"/>
    <property type="project" value="UniProtKB-KW"/>
</dbReference>
<keyword evidence="6" id="KW-0227">DNA damage</keyword>
<keyword evidence="9" id="KW-0234">DNA repair</keyword>
<dbReference type="InterPro" id="IPR006050">
    <property type="entry name" value="DNA_photolyase_N"/>
</dbReference>
<reference evidence="14" key="1">
    <citation type="submission" date="2013-12" db="EMBL/GenBank/DDBJ databases">
        <title>The Genome Sequence of Aphanomyces astaci APO3.</title>
        <authorList>
            <consortium name="The Broad Institute Genomics Platform"/>
            <person name="Russ C."/>
            <person name="Tyler B."/>
            <person name="van West P."/>
            <person name="Dieguez-Uribeondo J."/>
            <person name="Young S.K."/>
            <person name="Zeng Q."/>
            <person name="Gargeya S."/>
            <person name="Fitzgerald M."/>
            <person name="Abouelleil A."/>
            <person name="Alvarado L."/>
            <person name="Chapman S.B."/>
            <person name="Gainer-Dewar J."/>
            <person name="Goldberg J."/>
            <person name="Griggs A."/>
            <person name="Gujja S."/>
            <person name="Hansen M."/>
            <person name="Howarth C."/>
            <person name="Imamovic A."/>
            <person name="Ireland A."/>
            <person name="Larimer J."/>
            <person name="McCowan C."/>
            <person name="Murphy C."/>
            <person name="Pearson M."/>
            <person name="Poon T.W."/>
            <person name="Priest M."/>
            <person name="Roberts A."/>
            <person name="Saif S."/>
            <person name="Shea T."/>
            <person name="Sykes S."/>
            <person name="Wortman J."/>
            <person name="Nusbaum C."/>
            <person name="Birren B."/>
        </authorList>
    </citation>
    <scope>NUCLEOTIDE SEQUENCE [LARGE SCALE GENOMIC DNA]</scope>
    <source>
        <strain evidence="14">APO3</strain>
    </source>
</reference>
<evidence type="ECO:0000256" key="6">
    <source>
        <dbReference type="ARBA" id="ARBA00022763"/>
    </source>
</evidence>
<name>W4GS60_APHAT</name>
<keyword evidence="10" id="KW-0456">Lyase</keyword>
<dbReference type="GO" id="GO:0003904">
    <property type="term" value="F:deoxyribodipyrimidine photo-lyase activity"/>
    <property type="evidence" value="ECO:0007669"/>
    <property type="project" value="UniProtKB-EC"/>
</dbReference>